<evidence type="ECO:0000313" key="3">
    <source>
        <dbReference type="Proteomes" id="UP000629603"/>
    </source>
</evidence>
<dbReference type="SUPFAM" id="SSF56300">
    <property type="entry name" value="Metallo-dependent phosphatases"/>
    <property type="match status" value="1"/>
</dbReference>
<dbReference type="InterPro" id="IPR004843">
    <property type="entry name" value="Calcineurin-like_PHP"/>
</dbReference>
<dbReference type="Proteomes" id="UP000629603">
    <property type="component" value="Segment"/>
</dbReference>
<keyword evidence="3" id="KW-1185">Reference proteome</keyword>
<evidence type="ECO:0000313" key="2">
    <source>
        <dbReference type="EMBL" id="QIG71198.1"/>
    </source>
</evidence>
<proteinExistence type="predicted"/>
<dbReference type="InterPro" id="IPR029052">
    <property type="entry name" value="Metallo-depent_PP-like"/>
</dbReference>
<dbReference type="Pfam" id="PF00149">
    <property type="entry name" value="Metallophos"/>
    <property type="match status" value="1"/>
</dbReference>
<protein>
    <submittedName>
        <fullName evidence="2">Putative metallophosphatase protein</fullName>
    </submittedName>
</protein>
<dbReference type="EMBL" id="MN988521">
    <property type="protein sequence ID" value="QIG71198.1"/>
    <property type="molecule type" value="Genomic_DNA"/>
</dbReference>
<feature type="domain" description="Calcineurin-like phosphoesterase" evidence="1">
    <location>
        <begin position="3"/>
        <end position="180"/>
    </location>
</feature>
<evidence type="ECO:0000259" key="1">
    <source>
        <dbReference type="Pfam" id="PF00149"/>
    </source>
</evidence>
<dbReference type="Gene3D" id="3.60.21.10">
    <property type="match status" value="1"/>
</dbReference>
<gene>
    <name evidence="2" type="ORF">EVB93_091</name>
</gene>
<dbReference type="GO" id="GO:0016787">
    <property type="term" value="F:hydrolase activity"/>
    <property type="evidence" value="ECO:0007669"/>
    <property type="project" value="InterPro"/>
</dbReference>
<organism evidence="2 3">
    <name type="scientific">Rhizobium phage RHph_TM30</name>
    <dbReference type="NCBI Taxonomy" id="2509764"/>
    <lineage>
        <taxon>Viruses</taxon>
        <taxon>Duplodnaviria</taxon>
        <taxon>Heunggongvirae</taxon>
        <taxon>Uroviricota</taxon>
        <taxon>Caudoviricetes</taxon>
        <taxon>Kleczkowskaviridae</taxon>
        <taxon>Cuauhnahuacvirus</taxon>
        <taxon>Cuauhnahuacvirus TM30</taxon>
    </lineage>
</organism>
<sequence>MKWVLADPHLFHKKIVTHFMFRPYASVEEMNEDIIDTINQYVKESHTLYLLGDISFEYDPDKNLEILKKINCKNIHLVVGNHDHTEMRELPIWKSVNHYLEVKNDKKFFVLCHYPFESWNKSSKGSIMVHGHCHGSSKKVPNRFDVGWDVRGRPVSLDELILEWNDNPDSWVDHHAHESDGTVKSLWKRISNLIGMK</sequence>
<accession>A0A7S5UXH0</accession>
<name>A0A7S5UXH0_9CAUD</name>
<reference evidence="2 3" key="1">
    <citation type="submission" date="2020-01" db="EMBL/GenBank/DDBJ databases">
        <title>Patterns of diversity and host range of bacteriophage communities associated with bean-nodulatin bacteria.</title>
        <authorList>
            <person name="Vann Cauwenberghe J."/>
            <person name="Santamaria R.I."/>
            <person name="Bustos P."/>
            <person name="Juarez S."/>
            <person name="Gonzalez V."/>
        </authorList>
    </citation>
    <scope>NUCLEOTIDE SEQUENCE [LARGE SCALE GENOMIC DNA]</scope>
</reference>